<accession>A0A6M7WPT8</accession>
<proteinExistence type="predicted"/>
<reference evidence="3 4" key="1">
    <citation type="submission" date="2018-10" db="EMBL/GenBank/DDBJ databases">
        <authorList>
            <person name="Perry B.J."/>
            <person name="Sullivan J.T."/>
            <person name="Murphy R.J.T."/>
            <person name="Ramsay J.P."/>
            <person name="Ronson C.W."/>
        </authorList>
    </citation>
    <scope>NUCLEOTIDE SEQUENCE [LARGE SCALE GENOMIC DNA]</scope>
    <source>
        <strain evidence="3 4">R88b</strain>
    </source>
</reference>
<dbReference type="AlphaFoldDB" id="A0A6M7WPT8"/>
<dbReference type="Proteomes" id="UP000503017">
    <property type="component" value="Chromosome"/>
</dbReference>
<dbReference type="RefSeq" id="WP_027030076.1">
    <property type="nucleotide sequence ID" value="NZ_CP033367.1"/>
</dbReference>
<feature type="chain" id="PRO_5026980111" evidence="2">
    <location>
        <begin position="21"/>
        <end position="80"/>
    </location>
</feature>
<protein>
    <submittedName>
        <fullName evidence="3">DUF680 domain-containing protein</fullName>
    </submittedName>
</protein>
<keyword evidence="2" id="KW-0732">Signal</keyword>
<sequence>MKNFTLTVAAILLATTGAFAGSDHFNADNQPFAGVDSNATASIPYTARQNKVGTKVKTGASQTAHQTDAGEFVGPPVPGN</sequence>
<evidence type="ECO:0000256" key="1">
    <source>
        <dbReference type="SAM" id="MobiDB-lite"/>
    </source>
</evidence>
<feature type="region of interest" description="Disordered" evidence="1">
    <location>
        <begin position="53"/>
        <end position="80"/>
    </location>
</feature>
<name>A0A6M7WPT8_RHILI</name>
<evidence type="ECO:0000313" key="3">
    <source>
        <dbReference type="EMBL" id="QKD02813.1"/>
    </source>
</evidence>
<gene>
    <name evidence="3" type="ORF">EB235_15925</name>
</gene>
<feature type="signal peptide" evidence="2">
    <location>
        <begin position="1"/>
        <end position="20"/>
    </location>
</feature>
<organism evidence="3 4">
    <name type="scientific">Mesorhizobium loti R88b</name>
    <dbReference type="NCBI Taxonomy" id="935548"/>
    <lineage>
        <taxon>Bacteria</taxon>
        <taxon>Pseudomonadati</taxon>
        <taxon>Pseudomonadota</taxon>
        <taxon>Alphaproteobacteria</taxon>
        <taxon>Hyphomicrobiales</taxon>
        <taxon>Phyllobacteriaceae</taxon>
        <taxon>Mesorhizobium</taxon>
    </lineage>
</organism>
<dbReference type="EMBL" id="CP033367">
    <property type="protein sequence ID" value="QKD02813.1"/>
    <property type="molecule type" value="Genomic_DNA"/>
</dbReference>
<evidence type="ECO:0000313" key="4">
    <source>
        <dbReference type="Proteomes" id="UP000503017"/>
    </source>
</evidence>
<evidence type="ECO:0000256" key="2">
    <source>
        <dbReference type="SAM" id="SignalP"/>
    </source>
</evidence>